<dbReference type="OrthoDB" id="318633at2157"/>
<dbReference type="Proteomes" id="UP000509594">
    <property type="component" value="Chromosome"/>
</dbReference>
<sequence length="59" mass="6978">MTSWEYEIRSVRFGEWDLTKQDLNELGVDGWELVKFSGDIDENGMMKAFFKRPLDCLET</sequence>
<dbReference type="RefSeq" id="WP_176965163.1">
    <property type="nucleotide sequence ID" value="NZ_CP058215.1"/>
</dbReference>
<gene>
    <name evidence="1" type="ORF">HWN40_07570</name>
</gene>
<keyword evidence="2" id="KW-1185">Reference proteome</keyword>
<dbReference type="KEGG" id="mzi:HWN40_07570"/>
<accession>A0A7D5IPW9</accession>
<evidence type="ECO:0008006" key="3">
    <source>
        <dbReference type="Google" id="ProtNLM"/>
    </source>
</evidence>
<name>A0A7D5IPW9_9EURY</name>
<dbReference type="AlphaFoldDB" id="A0A7D5IPW9"/>
<proteinExistence type="predicted"/>
<reference evidence="1 2" key="1">
    <citation type="submission" date="2020-06" db="EMBL/GenBank/DDBJ databases">
        <title>Methanolobus halotolerans sp. nov., isolated from a saline lake Tus in Siberia.</title>
        <authorList>
            <person name="Shen Y."/>
            <person name="Chen S.-C."/>
            <person name="Lai M.-C."/>
            <person name="Huang H.-H."/>
            <person name="Chiu H.-H."/>
            <person name="Tang S.-L."/>
            <person name="Rogozin D.Y."/>
            <person name="Degermendzhy A.G."/>
        </authorList>
    </citation>
    <scope>NUCLEOTIDE SEQUENCE [LARGE SCALE GENOMIC DNA]</scope>
    <source>
        <strain evidence="1 2">DSM 21339</strain>
    </source>
</reference>
<protein>
    <recommendedName>
        <fullName evidence="3">DUF4177 domain-containing protein</fullName>
    </recommendedName>
</protein>
<evidence type="ECO:0000313" key="1">
    <source>
        <dbReference type="EMBL" id="QLC50107.1"/>
    </source>
</evidence>
<organism evidence="1 2">
    <name type="scientific">Methanolobus zinderi</name>
    <dbReference type="NCBI Taxonomy" id="536044"/>
    <lineage>
        <taxon>Archaea</taxon>
        <taxon>Methanobacteriati</taxon>
        <taxon>Methanobacteriota</taxon>
        <taxon>Stenosarchaea group</taxon>
        <taxon>Methanomicrobia</taxon>
        <taxon>Methanosarcinales</taxon>
        <taxon>Methanosarcinaceae</taxon>
        <taxon>Methanolobus</taxon>
    </lineage>
</organism>
<dbReference type="GeneID" id="55821523"/>
<dbReference type="EMBL" id="CP058215">
    <property type="protein sequence ID" value="QLC50107.1"/>
    <property type="molecule type" value="Genomic_DNA"/>
</dbReference>
<evidence type="ECO:0000313" key="2">
    <source>
        <dbReference type="Proteomes" id="UP000509594"/>
    </source>
</evidence>